<feature type="domain" description="Tyrosinase C-terminal" evidence="5">
    <location>
        <begin position="26"/>
        <end position="103"/>
    </location>
</feature>
<comment type="cofactor">
    <cofactor evidence="1">
        <name>Cu(2+)</name>
        <dbReference type="ChEBI" id="CHEBI:29036"/>
    </cofactor>
</comment>
<organism evidence="6 7">
    <name type="scientific">Fusarium redolens</name>
    <dbReference type="NCBI Taxonomy" id="48865"/>
    <lineage>
        <taxon>Eukaryota</taxon>
        <taxon>Fungi</taxon>
        <taxon>Dikarya</taxon>
        <taxon>Ascomycota</taxon>
        <taxon>Pezizomycotina</taxon>
        <taxon>Sordariomycetes</taxon>
        <taxon>Hypocreomycetidae</taxon>
        <taxon>Hypocreales</taxon>
        <taxon>Nectriaceae</taxon>
        <taxon>Fusarium</taxon>
        <taxon>Fusarium redolens species complex</taxon>
    </lineage>
</organism>
<dbReference type="Proteomes" id="UP000720189">
    <property type="component" value="Unassembled WGS sequence"/>
</dbReference>
<dbReference type="Gene3D" id="2.60.310.20">
    <property type="match status" value="1"/>
</dbReference>
<keyword evidence="7" id="KW-1185">Reference proteome</keyword>
<comment type="caution">
    <text evidence="6">The sequence shown here is derived from an EMBL/GenBank/DDBJ whole genome shotgun (WGS) entry which is preliminary data.</text>
</comment>
<evidence type="ECO:0000259" key="5">
    <source>
        <dbReference type="Pfam" id="PF18132"/>
    </source>
</evidence>
<evidence type="ECO:0000256" key="4">
    <source>
        <dbReference type="SAM" id="MobiDB-lite"/>
    </source>
</evidence>
<feature type="region of interest" description="Disordered" evidence="4">
    <location>
        <begin position="1"/>
        <end position="25"/>
    </location>
</feature>
<proteinExistence type="predicted"/>
<dbReference type="AlphaFoldDB" id="A0A9P9KEE3"/>
<feature type="compositionally biased region" description="Basic and acidic residues" evidence="4">
    <location>
        <begin position="1"/>
        <end position="11"/>
    </location>
</feature>
<dbReference type="InterPro" id="IPR041640">
    <property type="entry name" value="Tyrosinase_C"/>
</dbReference>
<sequence length="145" mass="16391">MRSMRSEEGKNRPKKQNPDPLSSPFYFTSSTEVCDNCASQEQQAQLITSTTPITSLLLDYANIGQLGSMGEEDVEPFLIKNLKWRVQTVIDPRDLDRDHTMKLGISRKMAPMPGQTGDVQYFFHPKIIETIIDNSSPQMTPLTVQ</sequence>
<dbReference type="Pfam" id="PF18132">
    <property type="entry name" value="Tyrosinase_C"/>
    <property type="match status" value="1"/>
</dbReference>
<dbReference type="RefSeq" id="XP_046050497.1">
    <property type="nucleotide sequence ID" value="XM_046201379.1"/>
</dbReference>
<dbReference type="OrthoDB" id="1658288at2759"/>
<keyword evidence="3" id="KW-0503">Monooxygenase</keyword>
<evidence type="ECO:0000313" key="7">
    <source>
        <dbReference type="Proteomes" id="UP000720189"/>
    </source>
</evidence>
<dbReference type="GeneID" id="70231333"/>
<evidence type="ECO:0000256" key="3">
    <source>
        <dbReference type="ARBA" id="ARBA00023033"/>
    </source>
</evidence>
<gene>
    <name evidence="6" type="ORF">BKA55DRAFT_737968</name>
</gene>
<evidence type="ECO:0000256" key="2">
    <source>
        <dbReference type="ARBA" id="ARBA00023002"/>
    </source>
</evidence>
<name>A0A9P9KEE3_FUSRE</name>
<reference evidence="6" key="1">
    <citation type="journal article" date="2021" name="Nat. Commun.">
        <title>Genetic determinants of endophytism in the Arabidopsis root mycobiome.</title>
        <authorList>
            <person name="Mesny F."/>
            <person name="Miyauchi S."/>
            <person name="Thiergart T."/>
            <person name="Pickel B."/>
            <person name="Atanasova L."/>
            <person name="Karlsson M."/>
            <person name="Huettel B."/>
            <person name="Barry K.W."/>
            <person name="Haridas S."/>
            <person name="Chen C."/>
            <person name="Bauer D."/>
            <person name="Andreopoulos W."/>
            <person name="Pangilinan J."/>
            <person name="LaButti K."/>
            <person name="Riley R."/>
            <person name="Lipzen A."/>
            <person name="Clum A."/>
            <person name="Drula E."/>
            <person name="Henrissat B."/>
            <person name="Kohler A."/>
            <person name="Grigoriev I.V."/>
            <person name="Martin F.M."/>
            <person name="Hacquard S."/>
        </authorList>
    </citation>
    <scope>NUCLEOTIDE SEQUENCE</scope>
    <source>
        <strain evidence="6">MPI-CAGE-AT-0023</strain>
    </source>
</reference>
<evidence type="ECO:0000313" key="6">
    <source>
        <dbReference type="EMBL" id="KAH7254250.1"/>
    </source>
</evidence>
<dbReference type="EMBL" id="JAGMUX010000007">
    <property type="protein sequence ID" value="KAH7254250.1"/>
    <property type="molecule type" value="Genomic_DNA"/>
</dbReference>
<evidence type="ECO:0000256" key="1">
    <source>
        <dbReference type="ARBA" id="ARBA00001973"/>
    </source>
</evidence>
<keyword evidence="2" id="KW-0560">Oxidoreductase</keyword>
<dbReference type="GO" id="GO:0004497">
    <property type="term" value="F:monooxygenase activity"/>
    <property type="evidence" value="ECO:0007669"/>
    <property type="project" value="UniProtKB-KW"/>
</dbReference>
<accession>A0A9P9KEE3</accession>
<protein>
    <recommendedName>
        <fullName evidence="5">Tyrosinase C-terminal domain-containing protein</fullName>
    </recommendedName>
</protein>